<dbReference type="AlphaFoldDB" id="M3XJV9"/>
<evidence type="ECO:0000256" key="3">
    <source>
        <dbReference type="ARBA" id="ARBA00022490"/>
    </source>
</evidence>
<dbReference type="EMBL" id="AFYH01030580">
    <property type="status" value="NOT_ANNOTATED_CDS"/>
    <property type="molecule type" value="Genomic_DNA"/>
</dbReference>
<dbReference type="Ensembl" id="ENSLACT00000025895.1">
    <property type="protein sequence ID" value="ENSLACP00000023015.1"/>
    <property type="gene ID" value="ENSLACG00000018026.2"/>
</dbReference>
<reference evidence="8" key="2">
    <citation type="submission" date="2025-08" db="UniProtKB">
        <authorList>
            <consortium name="Ensembl"/>
        </authorList>
    </citation>
    <scope>IDENTIFICATION</scope>
</reference>
<dbReference type="GO" id="GO:0016192">
    <property type="term" value="P:vesicle-mediated transport"/>
    <property type="evidence" value="ECO:0007669"/>
    <property type="project" value="InterPro"/>
</dbReference>
<dbReference type="EMBL" id="AFYH01030582">
    <property type="status" value="NOT_ANNOTATED_CDS"/>
    <property type="molecule type" value="Genomic_DNA"/>
</dbReference>
<dbReference type="GO" id="GO:0005856">
    <property type="term" value="C:cytoskeleton"/>
    <property type="evidence" value="ECO:0007669"/>
    <property type="project" value="UniProtKB-SubCell"/>
</dbReference>
<keyword evidence="4" id="KW-0206">Cytoskeleton</keyword>
<protein>
    <submittedName>
        <fullName evidence="8">Fuzzy planar cell polarity protein</fullName>
    </submittedName>
</protein>
<dbReference type="Pfam" id="PF19038">
    <property type="entry name" value="Fuz_longin_3"/>
    <property type="match status" value="1"/>
</dbReference>
<dbReference type="GO" id="GO:1905515">
    <property type="term" value="P:non-motile cilium assembly"/>
    <property type="evidence" value="ECO:0007669"/>
    <property type="project" value="TreeGrafter"/>
</dbReference>
<accession>M3XJV9</accession>
<reference evidence="8" key="3">
    <citation type="submission" date="2025-09" db="UniProtKB">
        <authorList>
            <consortium name="Ensembl"/>
        </authorList>
    </citation>
    <scope>IDENTIFICATION</scope>
</reference>
<keyword evidence="9" id="KW-1185">Reference proteome</keyword>
<keyword evidence="3" id="KW-0963">Cytoplasm</keyword>
<dbReference type="eggNOG" id="ENOG502QVMY">
    <property type="taxonomic scope" value="Eukaryota"/>
</dbReference>
<dbReference type="PANTHER" id="PTHR13559">
    <property type="entry name" value="INTRACELLULAR TRAFFIC PROTEIN-RELATED"/>
    <property type="match status" value="1"/>
</dbReference>
<sequence>MYTNTLRKKMEDRAVHLLCLTASSGVPLYCRSRGTSQKQLPFPVIGSLNGVHMFGSNQDVLLTTTCTENARVAWRVFHSSITLIVLTSDDCASDLYLGRLLENVFNAMVLVVGLDDLINIKNVERLKRDLRASYQLIDSFLEVSEMVGDLVQCVDCVLSNNNGVLQSCLDAFTQAAESQFGCLLVRGKVVVATEKWWRLSAQEVMLLAWLVASLAPCSSRDYPIYLPQGSPTVPHRFLSFQLLPGVDVCVLCGPTPSLQEVENELVERFWKPLLEPLKDCLRIQARAFPGCISLHQGIMGLLLINREQKKSLYTVQPHAGEARPESTLSAEERQSVLRSFYTLAVSRYFVSEDGEDKSMSTQEEFQAGFSHRGKECYVVSSDHKCYGIQHEQHQLFLLFKPEVPTFALRNITTKTLVVFTKELPFC</sequence>
<dbReference type="GeneTree" id="ENSGT00390000010727"/>
<proteinExistence type="inferred from homology"/>
<dbReference type="InterPro" id="IPR026069">
    <property type="entry name" value="Fuzzy"/>
</dbReference>
<dbReference type="EMBL" id="AFYH01030581">
    <property type="status" value="NOT_ANNOTATED_CDS"/>
    <property type="molecule type" value="Genomic_DNA"/>
</dbReference>
<dbReference type="STRING" id="7897.ENSLACP00000023015"/>
<dbReference type="CDD" id="cd21091">
    <property type="entry name" value="Fuzzy"/>
    <property type="match status" value="1"/>
</dbReference>
<feature type="domain" description="FUZ/MON1/HPS1 second Longin" evidence="6">
    <location>
        <begin position="177"/>
        <end position="270"/>
    </location>
</feature>
<evidence type="ECO:0000259" key="6">
    <source>
        <dbReference type="Pfam" id="PF19037"/>
    </source>
</evidence>
<evidence type="ECO:0000256" key="2">
    <source>
        <dbReference type="ARBA" id="ARBA00008550"/>
    </source>
</evidence>
<dbReference type="EMBL" id="AFYH01030579">
    <property type="status" value="NOT_ANNOTATED_CDS"/>
    <property type="molecule type" value="Genomic_DNA"/>
</dbReference>
<name>M3XJV9_LATCH</name>
<comment type="similarity">
    <text evidence="2">Belongs to the fuzzy family.</text>
</comment>
<dbReference type="InterPro" id="IPR043970">
    <property type="entry name" value="FUZ/MON1/HPS1_longin_3"/>
</dbReference>
<dbReference type="Pfam" id="PF19036">
    <property type="entry name" value="Fuz_longin_1"/>
    <property type="match status" value="1"/>
</dbReference>
<dbReference type="OMA" id="LDQYSCS"/>
<evidence type="ECO:0000256" key="1">
    <source>
        <dbReference type="ARBA" id="ARBA00004245"/>
    </source>
</evidence>
<dbReference type="InterPro" id="IPR043972">
    <property type="entry name" value="FUZ/MON1/HPS1_longin_1"/>
</dbReference>
<evidence type="ECO:0000313" key="9">
    <source>
        <dbReference type="Proteomes" id="UP000008672"/>
    </source>
</evidence>
<comment type="subcellular location">
    <subcellularLocation>
        <location evidence="1">Cytoplasm</location>
        <location evidence="1">Cytoskeleton</location>
    </subcellularLocation>
</comment>
<gene>
    <name evidence="8" type="primary">FUZ</name>
</gene>
<organism evidence="8 9">
    <name type="scientific">Latimeria chalumnae</name>
    <name type="common">Coelacanth</name>
    <dbReference type="NCBI Taxonomy" id="7897"/>
    <lineage>
        <taxon>Eukaryota</taxon>
        <taxon>Metazoa</taxon>
        <taxon>Chordata</taxon>
        <taxon>Craniata</taxon>
        <taxon>Vertebrata</taxon>
        <taxon>Euteleostomi</taxon>
        <taxon>Coelacanthiformes</taxon>
        <taxon>Coelacanthidae</taxon>
        <taxon>Latimeria</taxon>
    </lineage>
</organism>
<reference evidence="9" key="1">
    <citation type="submission" date="2011-08" db="EMBL/GenBank/DDBJ databases">
        <title>The draft genome of Latimeria chalumnae.</title>
        <authorList>
            <person name="Di Palma F."/>
            <person name="Alfoldi J."/>
            <person name="Johnson J."/>
            <person name="Berlin A."/>
            <person name="Gnerre S."/>
            <person name="Jaffe D."/>
            <person name="MacCallum I."/>
            <person name="Young S."/>
            <person name="Walker B.J."/>
            <person name="Lander E."/>
            <person name="Lindblad-Toh K."/>
        </authorList>
    </citation>
    <scope>NUCLEOTIDE SEQUENCE [LARGE SCALE GENOMIC DNA]</scope>
    <source>
        <strain evidence="9">Wild caught</strain>
    </source>
</reference>
<dbReference type="OrthoDB" id="74835at2759"/>
<evidence type="ECO:0000259" key="7">
    <source>
        <dbReference type="Pfam" id="PF19038"/>
    </source>
</evidence>
<feature type="domain" description="FUZ/MON1/HPS1 first Longin" evidence="5">
    <location>
        <begin position="16"/>
        <end position="139"/>
    </location>
</feature>
<dbReference type="InterPro" id="IPR043971">
    <property type="entry name" value="FUZ/MON1/HPS1_longin_2"/>
</dbReference>
<dbReference type="InParanoid" id="M3XJV9"/>
<dbReference type="Pfam" id="PF19037">
    <property type="entry name" value="Fuz_longin_2"/>
    <property type="match status" value="1"/>
</dbReference>
<dbReference type="PANTHER" id="PTHR13559:SF1">
    <property type="entry name" value="PROTEIN FUZZY HOMOLOG"/>
    <property type="match status" value="1"/>
</dbReference>
<dbReference type="Proteomes" id="UP000008672">
    <property type="component" value="Unassembled WGS sequence"/>
</dbReference>
<dbReference type="EMBL" id="AFYH01030578">
    <property type="status" value="NOT_ANNOTATED_CDS"/>
    <property type="molecule type" value="Genomic_DNA"/>
</dbReference>
<evidence type="ECO:0000256" key="4">
    <source>
        <dbReference type="ARBA" id="ARBA00023212"/>
    </source>
</evidence>
<evidence type="ECO:0000259" key="5">
    <source>
        <dbReference type="Pfam" id="PF19036"/>
    </source>
</evidence>
<evidence type="ECO:0000313" key="8">
    <source>
        <dbReference type="Ensembl" id="ENSLACP00000023015.1"/>
    </source>
</evidence>
<feature type="domain" description="FUZ/MON1/HPS1 third Longin" evidence="7">
    <location>
        <begin position="297"/>
        <end position="422"/>
    </location>
</feature>
<dbReference type="FunCoup" id="M3XJV9">
    <property type="interactions" value="193"/>
</dbReference>